<dbReference type="Gene3D" id="3.40.630.30">
    <property type="match status" value="1"/>
</dbReference>
<dbReference type="AlphaFoldDB" id="A0A2K9B0F7"/>
<evidence type="ECO:0000256" key="1">
    <source>
        <dbReference type="ARBA" id="ARBA00008694"/>
    </source>
</evidence>
<dbReference type="CDD" id="cd04301">
    <property type="entry name" value="NAT_SF"/>
    <property type="match status" value="1"/>
</dbReference>
<dbReference type="OrthoDB" id="9805924at2"/>
<dbReference type="InterPro" id="IPR016181">
    <property type="entry name" value="Acyl_CoA_acyltransferase"/>
</dbReference>
<keyword evidence="5" id="KW-1185">Reference proteome</keyword>
<dbReference type="SUPFAM" id="SSF55729">
    <property type="entry name" value="Acyl-CoA N-acyltransferases (Nat)"/>
    <property type="match status" value="1"/>
</dbReference>
<evidence type="ECO:0000256" key="3">
    <source>
        <dbReference type="ARBA" id="ARBA00023315"/>
    </source>
</evidence>
<dbReference type="PANTHER" id="PTHR10545">
    <property type="entry name" value="DIAMINE N-ACETYLTRANSFERASE"/>
    <property type="match status" value="1"/>
</dbReference>
<dbReference type="PANTHER" id="PTHR10545:SF29">
    <property type="entry name" value="GH14572P-RELATED"/>
    <property type="match status" value="1"/>
</dbReference>
<comment type="similarity">
    <text evidence="1">Belongs to the acetyltransferase family.</text>
</comment>
<protein>
    <submittedName>
        <fullName evidence="4">N-acetyltransferase</fullName>
    </submittedName>
</protein>
<proteinExistence type="inferred from homology"/>
<name>A0A2K9B0F7_9GAMM</name>
<dbReference type="InterPro" id="IPR051016">
    <property type="entry name" value="Diverse_Substrate_AcTransf"/>
</dbReference>
<dbReference type="InterPro" id="IPR000182">
    <property type="entry name" value="GNAT_dom"/>
</dbReference>
<reference evidence="4 5" key="1">
    <citation type="submission" date="2017-12" db="EMBL/GenBank/DDBJ databases">
        <title>Kangiella profundi FT102 completed genome.</title>
        <authorList>
            <person name="Xu J."/>
            <person name="Wang J."/>
            <person name="Lu Y."/>
        </authorList>
    </citation>
    <scope>NUCLEOTIDE SEQUENCE [LARGE SCALE GENOMIC DNA]</scope>
    <source>
        <strain evidence="4 5">FT102</strain>
    </source>
</reference>
<evidence type="ECO:0000313" key="4">
    <source>
        <dbReference type="EMBL" id="AUD78408.1"/>
    </source>
</evidence>
<dbReference type="RefSeq" id="WP_106646279.1">
    <property type="nucleotide sequence ID" value="NZ_BMGO01000002.1"/>
</dbReference>
<organism evidence="4 5">
    <name type="scientific">Kangiella profundi</name>
    <dbReference type="NCBI Taxonomy" id="1561924"/>
    <lineage>
        <taxon>Bacteria</taxon>
        <taxon>Pseudomonadati</taxon>
        <taxon>Pseudomonadota</taxon>
        <taxon>Gammaproteobacteria</taxon>
        <taxon>Kangiellales</taxon>
        <taxon>Kangiellaceae</taxon>
        <taxon>Kangiella</taxon>
    </lineage>
</organism>
<keyword evidence="2 4" id="KW-0808">Transferase</keyword>
<dbReference type="Proteomes" id="UP000232693">
    <property type="component" value="Chromosome"/>
</dbReference>
<dbReference type="FunFam" id="3.40.630.30:FF:000064">
    <property type="entry name" value="GNAT family acetyltransferase"/>
    <property type="match status" value="1"/>
</dbReference>
<dbReference type="EMBL" id="CP025120">
    <property type="protein sequence ID" value="AUD78408.1"/>
    <property type="molecule type" value="Genomic_DNA"/>
</dbReference>
<sequence length="159" mass="18023">MSNFVIREAVRADALLILGFIKELADYEKLSHEVVATVADIEQTVFASDARAHCLIAEYEGQPAGFALYFFNYSTFLGKYGIYLEDLYVKPEFRGKKIGYGLLQKLAKIAVEKDCARVDWSVLDWNQPAIDFYKSIGAKPMDEWTVFRLTGDALDNFAK</sequence>
<dbReference type="Pfam" id="PF00583">
    <property type="entry name" value="Acetyltransf_1"/>
    <property type="match status" value="1"/>
</dbReference>
<dbReference type="PROSITE" id="PS51186">
    <property type="entry name" value="GNAT"/>
    <property type="match status" value="1"/>
</dbReference>
<gene>
    <name evidence="4" type="ORF">CW740_03745</name>
</gene>
<dbReference type="KEGG" id="kpd:CW740_03745"/>
<evidence type="ECO:0000313" key="5">
    <source>
        <dbReference type="Proteomes" id="UP000232693"/>
    </source>
</evidence>
<accession>A0A2K9B0F7</accession>
<dbReference type="GO" id="GO:0008080">
    <property type="term" value="F:N-acetyltransferase activity"/>
    <property type="evidence" value="ECO:0007669"/>
    <property type="project" value="UniProtKB-ARBA"/>
</dbReference>
<evidence type="ECO:0000256" key="2">
    <source>
        <dbReference type="ARBA" id="ARBA00022679"/>
    </source>
</evidence>
<keyword evidence="3" id="KW-0012">Acyltransferase</keyword>